<protein>
    <submittedName>
        <fullName evidence="2">Uncharacterized protein</fullName>
    </submittedName>
</protein>
<organism evidence="2 3">
    <name type="scientific">Trichinella pseudospiralis</name>
    <name type="common">Parasitic roundworm</name>
    <dbReference type="NCBI Taxonomy" id="6337"/>
    <lineage>
        <taxon>Eukaryota</taxon>
        <taxon>Metazoa</taxon>
        <taxon>Ecdysozoa</taxon>
        <taxon>Nematoda</taxon>
        <taxon>Enoplea</taxon>
        <taxon>Dorylaimia</taxon>
        <taxon>Trichinellida</taxon>
        <taxon>Trichinellidae</taxon>
        <taxon>Trichinella</taxon>
    </lineage>
</organism>
<evidence type="ECO:0000256" key="1">
    <source>
        <dbReference type="SAM" id="Phobius"/>
    </source>
</evidence>
<reference evidence="2 3" key="1">
    <citation type="submission" date="2015-01" db="EMBL/GenBank/DDBJ databases">
        <title>Evolution of Trichinella species and genotypes.</title>
        <authorList>
            <person name="Korhonen P.K."/>
            <person name="Edoardo P."/>
            <person name="Giuseppe L.R."/>
            <person name="Gasser R.B."/>
        </authorList>
    </citation>
    <scope>NUCLEOTIDE SEQUENCE [LARGE SCALE GENOMIC DNA]</scope>
    <source>
        <strain evidence="2">ISS141</strain>
    </source>
</reference>
<comment type="caution">
    <text evidence="2">The sequence shown here is derived from an EMBL/GenBank/DDBJ whole genome shotgun (WGS) entry which is preliminary data.</text>
</comment>
<name>A0A0V0YJA6_TRIPS</name>
<evidence type="ECO:0000313" key="2">
    <source>
        <dbReference type="EMBL" id="KRY00067.1"/>
    </source>
</evidence>
<accession>A0A0V0YJA6</accession>
<keyword evidence="1" id="KW-0472">Membrane</keyword>
<keyword evidence="1" id="KW-0812">Transmembrane</keyword>
<dbReference type="AlphaFoldDB" id="A0A0V0YJA6"/>
<feature type="transmembrane region" description="Helical" evidence="1">
    <location>
        <begin position="51"/>
        <end position="71"/>
    </location>
</feature>
<dbReference type="EMBL" id="JYDU01000010">
    <property type="protein sequence ID" value="KRY00067.1"/>
    <property type="molecule type" value="Genomic_DNA"/>
</dbReference>
<feature type="transmembrane region" description="Helical" evidence="1">
    <location>
        <begin position="7"/>
        <end position="31"/>
    </location>
</feature>
<proteinExistence type="predicted"/>
<evidence type="ECO:0000313" key="3">
    <source>
        <dbReference type="Proteomes" id="UP000054815"/>
    </source>
</evidence>
<keyword evidence="1" id="KW-1133">Transmembrane helix</keyword>
<dbReference type="Proteomes" id="UP000054815">
    <property type="component" value="Unassembled WGS sequence"/>
</dbReference>
<gene>
    <name evidence="2" type="ORF">T4E_11488</name>
</gene>
<sequence length="72" mass="8091">MRFHHTVCHCFGQLCLLLLLFYSALPIYTLIGFMSALQKAIMPDISASNQTSLPSTSLLIAHFICLLNFFVL</sequence>